<gene>
    <name evidence="2" type="ORF">FSB_LOCUS36248</name>
    <name evidence="1" type="ORF">FSB_LOCUS83</name>
</gene>
<proteinExistence type="predicted"/>
<dbReference type="AlphaFoldDB" id="A0A2N9H1I0"/>
<organism evidence="2">
    <name type="scientific">Fagus sylvatica</name>
    <name type="common">Beechnut</name>
    <dbReference type="NCBI Taxonomy" id="28930"/>
    <lineage>
        <taxon>Eukaryota</taxon>
        <taxon>Viridiplantae</taxon>
        <taxon>Streptophyta</taxon>
        <taxon>Embryophyta</taxon>
        <taxon>Tracheophyta</taxon>
        <taxon>Spermatophyta</taxon>
        <taxon>Magnoliopsida</taxon>
        <taxon>eudicotyledons</taxon>
        <taxon>Gunneridae</taxon>
        <taxon>Pentapetalae</taxon>
        <taxon>rosids</taxon>
        <taxon>fabids</taxon>
        <taxon>Fagales</taxon>
        <taxon>Fagaceae</taxon>
        <taxon>Fagus</taxon>
    </lineage>
</organism>
<protein>
    <submittedName>
        <fullName evidence="2">Uncharacterized protein</fullName>
    </submittedName>
</protein>
<accession>A0A2N9H1I0</accession>
<reference evidence="2" key="1">
    <citation type="submission" date="2018-02" db="EMBL/GenBank/DDBJ databases">
        <authorList>
            <person name="Cohen D.B."/>
            <person name="Kent A.D."/>
        </authorList>
    </citation>
    <scope>NUCLEOTIDE SEQUENCE</scope>
</reference>
<evidence type="ECO:0000313" key="2">
    <source>
        <dbReference type="EMBL" id="SPD08366.1"/>
    </source>
</evidence>
<dbReference type="EMBL" id="OIVN01000001">
    <property type="protein sequence ID" value="SPC72201.1"/>
    <property type="molecule type" value="Genomic_DNA"/>
</dbReference>
<name>A0A2N9H1I0_FAGSY</name>
<sequence>MASDAMDHPIHVLCVCKHGWDLGSKLSAAQDISSICCSCDLLDYDQALCCLFLCRY</sequence>
<evidence type="ECO:0000313" key="1">
    <source>
        <dbReference type="EMBL" id="SPC72201.1"/>
    </source>
</evidence>
<dbReference type="EMBL" id="OIVN01003037">
    <property type="protein sequence ID" value="SPD08366.1"/>
    <property type="molecule type" value="Genomic_DNA"/>
</dbReference>